<feature type="domain" description="Saccharopine dehydrogenase NADP binding" evidence="1">
    <location>
        <begin position="5"/>
        <end position="101"/>
    </location>
</feature>
<protein>
    <submittedName>
        <fullName evidence="2">Saccharopine dehydrogenase-like NADP-dependent oxidoreductase</fullName>
    </submittedName>
</protein>
<dbReference type="PANTHER" id="PTHR43796:SF2">
    <property type="entry name" value="CARBOXYNORSPERMIDINE SYNTHASE"/>
    <property type="match status" value="1"/>
</dbReference>
<dbReference type="RefSeq" id="WP_306980199.1">
    <property type="nucleotide sequence ID" value="NZ_JAUSUA010000001.1"/>
</dbReference>
<accession>A0ABT9YDY5</accession>
<dbReference type="Gene3D" id="3.40.50.720">
    <property type="entry name" value="NAD(P)-binding Rossmann-like Domain"/>
    <property type="match status" value="1"/>
</dbReference>
<sequence>MRDKIVVIGGYGKVGRMICHQLVEYFPNKVYAAGRNKQSAQDFSEETGGRVWPLVYDVYARAQPTFFSDVNVIVMCLDLISTELVKMCLQVGIHYIDITANGDFLEELIKLNKHSLQATGLISVGLAPGLTNLLAQQAVQDQGDVLQLDISIMLGSGEKHGPAAVDWTLKQMTHAFTNQKKIDFGSYLGKRATYGFPFSDQHTLPNTLHIPNVTTRLCFDSKLLTMLAATLRMVQLSKLLNSKKVRQWMIRWLDRINRGTDTFAIKVDAYSSSAHVQRCIIGNNQTRITAQIAALTVRVIYENAMPKGVYHIEQLFELVGTSNEDIQLMYKGNGTVYR</sequence>
<proteinExistence type="predicted"/>
<reference evidence="2 3" key="1">
    <citation type="submission" date="2023-07" db="EMBL/GenBank/DDBJ databases">
        <title>Genomic Encyclopedia of Type Strains, Phase IV (KMG-IV): sequencing the most valuable type-strain genomes for metagenomic binning, comparative biology and taxonomic classification.</title>
        <authorList>
            <person name="Goeker M."/>
        </authorList>
    </citation>
    <scope>NUCLEOTIDE SEQUENCE [LARGE SCALE GENOMIC DNA]</scope>
    <source>
        <strain evidence="2 3">DSM 19154</strain>
    </source>
</reference>
<dbReference type="PANTHER" id="PTHR43796">
    <property type="entry name" value="CARBOXYNORSPERMIDINE SYNTHASE"/>
    <property type="match status" value="1"/>
</dbReference>
<dbReference type="Proteomes" id="UP001225034">
    <property type="component" value="Unassembled WGS sequence"/>
</dbReference>
<organism evidence="2 3">
    <name type="scientific">Alkalicoccobacillus murimartini</name>
    <dbReference type="NCBI Taxonomy" id="171685"/>
    <lineage>
        <taxon>Bacteria</taxon>
        <taxon>Bacillati</taxon>
        <taxon>Bacillota</taxon>
        <taxon>Bacilli</taxon>
        <taxon>Bacillales</taxon>
        <taxon>Bacillaceae</taxon>
        <taxon>Alkalicoccobacillus</taxon>
    </lineage>
</organism>
<dbReference type="EMBL" id="JAUSUA010000001">
    <property type="protein sequence ID" value="MDQ0206065.1"/>
    <property type="molecule type" value="Genomic_DNA"/>
</dbReference>
<gene>
    <name evidence="2" type="ORF">J2S05_000839</name>
</gene>
<keyword evidence="3" id="KW-1185">Reference proteome</keyword>
<evidence type="ECO:0000259" key="1">
    <source>
        <dbReference type="Pfam" id="PF03435"/>
    </source>
</evidence>
<dbReference type="Pfam" id="PF03435">
    <property type="entry name" value="Sacchrp_dh_NADP"/>
    <property type="match status" value="1"/>
</dbReference>
<evidence type="ECO:0000313" key="3">
    <source>
        <dbReference type="Proteomes" id="UP001225034"/>
    </source>
</evidence>
<dbReference type="InterPro" id="IPR036291">
    <property type="entry name" value="NAD(P)-bd_dom_sf"/>
</dbReference>
<dbReference type="SUPFAM" id="SSF51735">
    <property type="entry name" value="NAD(P)-binding Rossmann-fold domains"/>
    <property type="match status" value="1"/>
</dbReference>
<name>A0ABT9YDY5_9BACI</name>
<evidence type="ECO:0000313" key="2">
    <source>
        <dbReference type="EMBL" id="MDQ0206065.1"/>
    </source>
</evidence>
<comment type="caution">
    <text evidence="2">The sequence shown here is derived from an EMBL/GenBank/DDBJ whole genome shotgun (WGS) entry which is preliminary data.</text>
</comment>
<dbReference type="InterPro" id="IPR005097">
    <property type="entry name" value="Sacchrp_dh_NADP-bd"/>
</dbReference>